<keyword evidence="3" id="KW-0276">Fatty acid metabolism</keyword>
<dbReference type="PANTHER" id="PTHR43086">
    <property type="entry name" value="VERY-LONG-CHAIN 3-OXOOACYL-COA REDUCTASE"/>
    <property type="match status" value="1"/>
</dbReference>
<dbReference type="GO" id="GO:0030497">
    <property type="term" value="P:fatty acid elongation"/>
    <property type="evidence" value="ECO:0007669"/>
    <property type="project" value="TreeGrafter"/>
</dbReference>
<evidence type="ECO:0000313" key="10">
    <source>
        <dbReference type="Proteomes" id="UP000187429"/>
    </source>
</evidence>
<protein>
    <submittedName>
        <fullName evidence="9">Very-long-chain 3-oxoacyl-CoA reductase</fullName>
    </submittedName>
</protein>
<keyword evidence="8" id="KW-1133">Transmembrane helix</keyword>
<keyword evidence="8" id="KW-0812">Transmembrane</keyword>
<dbReference type="PROSITE" id="PS00061">
    <property type="entry name" value="ADH_SHORT"/>
    <property type="match status" value="1"/>
</dbReference>
<dbReference type="InterPro" id="IPR020904">
    <property type="entry name" value="Sc_DH/Rdtase_CS"/>
</dbReference>
<dbReference type="Proteomes" id="UP000187429">
    <property type="component" value="Unassembled WGS sequence"/>
</dbReference>
<dbReference type="GO" id="GO:0016491">
    <property type="term" value="F:oxidoreductase activity"/>
    <property type="evidence" value="ECO:0007669"/>
    <property type="project" value="UniProtKB-KW"/>
</dbReference>
<keyword evidence="10" id="KW-1185">Reference proteome</keyword>
<evidence type="ECO:0000256" key="4">
    <source>
        <dbReference type="ARBA" id="ARBA00022857"/>
    </source>
</evidence>
<reference evidence="10" key="1">
    <citation type="submission" date="2017-01" db="EMBL/GenBank/DDBJ databases">
        <authorList>
            <person name="Wang Y."/>
            <person name="White M."/>
            <person name="Kvist S."/>
            <person name="Moncalvo J.-M."/>
        </authorList>
    </citation>
    <scope>NUCLEOTIDE SEQUENCE [LARGE SCALE GENOMIC DNA]</scope>
    <source>
        <strain evidence="10">ID-206-W2</strain>
    </source>
</reference>
<evidence type="ECO:0000256" key="5">
    <source>
        <dbReference type="ARBA" id="ARBA00023002"/>
    </source>
</evidence>
<feature type="transmembrane region" description="Helical" evidence="8">
    <location>
        <begin position="20"/>
        <end position="42"/>
    </location>
</feature>
<evidence type="ECO:0000313" key="9">
    <source>
        <dbReference type="EMBL" id="OMJ27221.1"/>
    </source>
</evidence>
<evidence type="ECO:0000256" key="6">
    <source>
        <dbReference type="ARBA" id="ARBA00023098"/>
    </source>
</evidence>
<evidence type="ECO:0000256" key="7">
    <source>
        <dbReference type="ARBA" id="ARBA00023160"/>
    </source>
</evidence>
<evidence type="ECO:0000256" key="1">
    <source>
        <dbReference type="ARBA" id="ARBA00005194"/>
    </source>
</evidence>
<dbReference type="InterPro" id="IPR036291">
    <property type="entry name" value="NAD(P)-bd_dom_sf"/>
</dbReference>
<dbReference type="Pfam" id="PF00106">
    <property type="entry name" value="adh_short"/>
    <property type="match status" value="1"/>
</dbReference>
<dbReference type="OrthoDB" id="5545019at2759"/>
<keyword evidence="7" id="KW-0275">Fatty acid biosynthesis</keyword>
<dbReference type="GO" id="GO:0005783">
    <property type="term" value="C:endoplasmic reticulum"/>
    <property type="evidence" value="ECO:0007669"/>
    <property type="project" value="TreeGrafter"/>
</dbReference>
<keyword evidence="8" id="KW-0472">Membrane</keyword>
<dbReference type="Gene3D" id="3.40.50.720">
    <property type="entry name" value="NAD(P)-binding Rossmann-like Domain"/>
    <property type="match status" value="1"/>
</dbReference>
<dbReference type="SUPFAM" id="SSF51735">
    <property type="entry name" value="NAD(P)-binding Rossmann-fold domains"/>
    <property type="match status" value="1"/>
</dbReference>
<organism evidence="9 10">
    <name type="scientific">Smittium culicis</name>
    <dbReference type="NCBI Taxonomy" id="133412"/>
    <lineage>
        <taxon>Eukaryota</taxon>
        <taxon>Fungi</taxon>
        <taxon>Fungi incertae sedis</taxon>
        <taxon>Zoopagomycota</taxon>
        <taxon>Kickxellomycotina</taxon>
        <taxon>Harpellomycetes</taxon>
        <taxon>Harpellales</taxon>
        <taxon>Legeriomycetaceae</taxon>
        <taxon>Smittium</taxon>
    </lineage>
</organism>
<dbReference type="CDD" id="cd05356">
    <property type="entry name" value="17beta-HSD1_like_SDR_c"/>
    <property type="match status" value="1"/>
</dbReference>
<keyword evidence="6" id="KW-0443">Lipid metabolism</keyword>
<comment type="pathway">
    <text evidence="1">Lipid metabolism; fatty acid biosynthesis.</text>
</comment>
<keyword evidence="5" id="KW-0560">Oxidoreductase</keyword>
<evidence type="ECO:0000256" key="8">
    <source>
        <dbReference type="SAM" id="Phobius"/>
    </source>
</evidence>
<accession>A0A1R1YJY2</accession>
<dbReference type="PIRSF" id="PIRSF000126">
    <property type="entry name" value="11-beta-HSD1"/>
    <property type="match status" value="1"/>
</dbReference>
<evidence type="ECO:0000256" key="3">
    <source>
        <dbReference type="ARBA" id="ARBA00022832"/>
    </source>
</evidence>
<dbReference type="PANTHER" id="PTHR43086:SF2">
    <property type="entry name" value="HYDROXYSTEROID DEHYDROGENASE-LIKE PROTEIN 1"/>
    <property type="match status" value="1"/>
</dbReference>
<dbReference type="EMBL" id="LSSM01001110">
    <property type="protein sequence ID" value="OMJ27221.1"/>
    <property type="molecule type" value="Genomic_DNA"/>
</dbReference>
<sequence>MIGLHIVQVLIKLRKFDMSYLFLSTGVFVISYYTFRVAFLFFDIFMKPGKQLIDYGAGKGDYAVVTGATDGIGAALSQVLAENKFNLLLISRSADKLKEKKDQFSKLGVTVKTLPVDFAKATDADWATIKKEVNSLPVSILINCVGISHDFPKPFEEEDEERCQMIMDLNVMALTKMTRIVIPQLKEKKNGLILNMGSFASLIPSPFLAMYSGSKSFVKSFSLAIGAELKPFGILVQHINTYYVVSKMSKVRNPSFTTPMPKEYAVNLLSHIGSGCGTIEPYTSVPYFSHALMNFVVENCLPRKFWLDFNHNMLSGIRKRAIAKKARENAAKIKSS</sequence>
<gene>
    <name evidence="9" type="ORF">AYI69_g3344</name>
</gene>
<dbReference type="PRINTS" id="PR00081">
    <property type="entry name" value="GDHRDH"/>
</dbReference>
<dbReference type="AlphaFoldDB" id="A0A1R1YJY2"/>
<name>A0A1R1YJY2_9FUNG</name>
<proteinExistence type="predicted"/>
<evidence type="ECO:0000256" key="2">
    <source>
        <dbReference type="ARBA" id="ARBA00022516"/>
    </source>
</evidence>
<comment type="caution">
    <text evidence="9">The sequence shown here is derived from an EMBL/GenBank/DDBJ whole genome shotgun (WGS) entry which is preliminary data.</text>
</comment>
<keyword evidence="4" id="KW-0521">NADP</keyword>
<dbReference type="InterPro" id="IPR002347">
    <property type="entry name" value="SDR_fam"/>
</dbReference>
<keyword evidence="2" id="KW-0444">Lipid biosynthesis</keyword>